<dbReference type="Gene3D" id="1.10.3720.10">
    <property type="entry name" value="MetI-like"/>
    <property type="match status" value="1"/>
</dbReference>
<dbReference type="PANTHER" id="PTHR30133:SF2">
    <property type="entry name" value="ARGININE ABC TRANSPORTER PERMEASE PROTEIN ARTQ"/>
    <property type="match status" value="1"/>
</dbReference>
<evidence type="ECO:0000256" key="1">
    <source>
        <dbReference type="ARBA" id="ARBA00004429"/>
    </source>
</evidence>
<organism evidence="12 13">
    <name type="scientific">Pseudomonas batumici</name>
    <dbReference type="NCBI Taxonomy" id="226910"/>
    <lineage>
        <taxon>Bacteria</taxon>
        <taxon>Pseudomonadati</taxon>
        <taxon>Pseudomonadota</taxon>
        <taxon>Gammaproteobacteria</taxon>
        <taxon>Pseudomonadales</taxon>
        <taxon>Pseudomonadaceae</taxon>
        <taxon>Pseudomonas</taxon>
    </lineage>
</organism>
<dbReference type="RefSeq" id="WP_040066713.1">
    <property type="nucleotide sequence ID" value="NZ_JXDG01000031.1"/>
</dbReference>
<keyword evidence="6 10" id="KW-0812">Transmembrane</keyword>
<evidence type="ECO:0000313" key="13">
    <source>
        <dbReference type="Proteomes" id="UP000031535"/>
    </source>
</evidence>
<dbReference type="EMBL" id="JXDG01000031">
    <property type="protein sequence ID" value="KIH83933.1"/>
    <property type="molecule type" value="Genomic_DNA"/>
</dbReference>
<keyword evidence="8 10" id="KW-1133">Transmembrane helix</keyword>
<evidence type="ECO:0000256" key="3">
    <source>
        <dbReference type="ARBA" id="ARBA00022448"/>
    </source>
</evidence>
<dbReference type="InterPro" id="IPR000515">
    <property type="entry name" value="MetI-like"/>
</dbReference>
<evidence type="ECO:0000256" key="10">
    <source>
        <dbReference type="RuleBase" id="RU363032"/>
    </source>
</evidence>
<name>A0A0C2EYL6_9PSED</name>
<dbReference type="InterPro" id="IPR010065">
    <property type="entry name" value="AA_ABC_transptr_permease_3TM"/>
</dbReference>
<feature type="domain" description="ABC transmembrane type-1" evidence="11">
    <location>
        <begin position="23"/>
        <end position="222"/>
    </location>
</feature>
<dbReference type="PROSITE" id="PS50928">
    <property type="entry name" value="ABC_TM1"/>
    <property type="match status" value="1"/>
</dbReference>
<evidence type="ECO:0000256" key="7">
    <source>
        <dbReference type="ARBA" id="ARBA00022970"/>
    </source>
</evidence>
<dbReference type="GO" id="GO:0043190">
    <property type="term" value="C:ATP-binding cassette (ABC) transporter complex"/>
    <property type="evidence" value="ECO:0007669"/>
    <property type="project" value="InterPro"/>
</dbReference>
<evidence type="ECO:0000256" key="6">
    <source>
        <dbReference type="ARBA" id="ARBA00022692"/>
    </source>
</evidence>
<keyword evidence="13" id="KW-1185">Reference proteome</keyword>
<comment type="subcellular location">
    <subcellularLocation>
        <location evidence="1">Cell inner membrane</location>
        <topology evidence="1">Multi-pass membrane protein</topology>
    </subcellularLocation>
    <subcellularLocation>
        <location evidence="10">Cell membrane</location>
        <topology evidence="10">Multi-pass membrane protein</topology>
    </subcellularLocation>
</comment>
<feature type="transmembrane region" description="Helical" evidence="10">
    <location>
        <begin position="29"/>
        <end position="51"/>
    </location>
</feature>
<accession>A0A0C2EYL6</accession>
<feature type="transmembrane region" description="Helical" evidence="10">
    <location>
        <begin position="201"/>
        <end position="221"/>
    </location>
</feature>
<keyword evidence="3 10" id="KW-0813">Transport</keyword>
<evidence type="ECO:0000256" key="4">
    <source>
        <dbReference type="ARBA" id="ARBA00022475"/>
    </source>
</evidence>
<comment type="caution">
    <text evidence="12">The sequence shown here is derived from an EMBL/GenBank/DDBJ whole genome shotgun (WGS) entry which is preliminary data.</text>
</comment>
<dbReference type="SUPFAM" id="SSF161098">
    <property type="entry name" value="MetI-like"/>
    <property type="match status" value="1"/>
</dbReference>
<dbReference type="PANTHER" id="PTHR30133">
    <property type="entry name" value="CATIONIC AMINO ACID TRANSPORTER, MEMBRANE COMPONENT"/>
    <property type="match status" value="1"/>
</dbReference>
<dbReference type="GO" id="GO:0006865">
    <property type="term" value="P:amino acid transport"/>
    <property type="evidence" value="ECO:0007669"/>
    <property type="project" value="UniProtKB-KW"/>
</dbReference>
<feature type="transmembrane region" description="Helical" evidence="10">
    <location>
        <begin position="72"/>
        <end position="92"/>
    </location>
</feature>
<dbReference type="InterPro" id="IPR035906">
    <property type="entry name" value="MetI-like_sf"/>
</dbReference>
<evidence type="ECO:0000256" key="2">
    <source>
        <dbReference type="ARBA" id="ARBA00010072"/>
    </source>
</evidence>
<evidence type="ECO:0000256" key="9">
    <source>
        <dbReference type="ARBA" id="ARBA00023136"/>
    </source>
</evidence>
<evidence type="ECO:0000313" key="12">
    <source>
        <dbReference type="EMBL" id="KIH83933.1"/>
    </source>
</evidence>
<dbReference type="CDD" id="cd06261">
    <property type="entry name" value="TM_PBP2"/>
    <property type="match status" value="1"/>
</dbReference>
<keyword evidence="7" id="KW-0029">Amino-acid transport</keyword>
<dbReference type="Proteomes" id="UP000031535">
    <property type="component" value="Unassembled WGS sequence"/>
</dbReference>
<dbReference type="Pfam" id="PF00528">
    <property type="entry name" value="BPD_transp_1"/>
    <property type="match status" value="1"/>
</dbReference>
<keyword evidence="9 10" id="KW-0472">Membrane</keyword>
<gene>
    <name evidence="12" type="ORF">UCMB321_2330</name>
</gene>
<evidence type="ECO:0000259" key="11">
    <source>
        <dbReference type="PROSITE" id="PS50928"/>
    </source>
</evidence>
<reference evidence="12 13" key="1">
    <citation type="submission" date="2015-01" db="EMBL/GenBank/DDBJ databases">
        <title>Complete genome of Pseudomonas batumici UCM B-321 producer of the batumin antibiotic with strong antistaphilococcal and potential anticancer activity.</title>
        <authorList>
            <person name="Klochko V.V."/>
            <person name="Zelena L.B."/>
            <person name="Elena K.A."/>
            <person name="Reva O.N."/>
        </authorList>
    </citation>
    <scope>NUCLEOTIDE SEQUENCE [LARGE SCALE GENOMIC DNA]</scope>
    <source>
        <strain evidence="12 13">UCM B-321</strain>
    </source>
</reference>
<protein>
    <submittedName>
        <fullName evidence="12">Histidine ABC transporter, permease protein HisQ</fullName>
    </submittedName>
</protein>
<dbReference type="PATRIC" id="fig|226910.6.peg.2318"/>
<evidence type="ECO:0000256" key="8">
    <source>
        <dbReference type="ARBA" id="ARBA00022989"/>
    </source>
</evidence>
<feature type="transmembrane region" description="Helical" evidence="10">
    <location>
        <begin position="104"/>
        <end position="126"/>
    </location>
</feature>
<dbReference type="OrthoDB" id="9815029at2"/>
<keyword evidence="4" id="KW-1003">Cell membrane</keyword>
<sequence>MPAMFELIDFSEQGWGSALLKGLWMTLQISAGAFAVGLLIGLVVACLKLGAPKPIAALMRGYTTLFRAVPELLLILLLYYVGSMLLNAWLAQLGYDAMNVSGPLAAILVLGLVQGAYASEIFRAAIQAIPYGQIEAARAFGLSGFALFRRVTLPIMAPYAMAGMANLWINLIKDSALISVVGTNELLYTAKQGAGSTRHYLLFYLTAAALYYAVTLVSNCLSARFERRIRRWMPLAE</sequence>
<comment type="similarity">
    <text evidence="2">Belongs to the binding-protein-dependent transport system permease family. HisMQ subfamily.</text>
</comment>
<evidence type="ECO:0000256" key="5">
    <source>
        <dbReference type="ARBA" id="ARBA00022519"/>
    </source>
</evidence>
<dbReference type="GO" id="GO:0022857">
    <property type="term" value="F:transmembrane transporter activity"/>
    <property type="evidence" value="ECO:0007669"/>
    <property type="project" value="InterPro"/>
</dbReference>
<dbReference type="AlphaFoldDB" id="A0A0C2EYL6"/>
<feature type="transmembrane region" description="Helical" evidence="10">
    <location>
        <begin position="147"/>
        <end position="169"/>
    </location>
</feature>
<dbReference type="STRING" id="226910.UCMB321_2330"/>
<keyword evidence="5" id="KW-0997">Cell inner membrane</keyword>
<dbReference type="NCBIfam" id="TIGR01726">
    <property type="entry name" value="HEQRo_perm_3TM"/>
    <property type="match status" value="1"/>
</dbReference>
<proteinExistence type="inferred from homology"/>
<dbReference type="InterPro" id="IPR051613">
    <property type="entry name" value="ABC_transp_permease_HisMQ"/>
</dbReference>